<dbReference type="InterPro" id="IPR003961">
    <property type="entry name" value="FN3_dom"/>
</dbReference>
<dbReference type="STRING" id="121845.A0A3Q0IX50"/>
<dbReference type="SUPFAM" id="SSF49265">
    <property type="entry name" value="Fibronectin type III"/>
    <property type="match status" value="1"/>
</dbReference>
<evidence type="ECO:0000259" key="2">
    <source>
        <dbReference type="PROSITE" id="PS50835"/>
    </source>
</evidence>
<dbReference type="Pfam" id="PF13927">
    <property type="entry name" value="Ig_3"/>
    <property type="match status" value="1"/>
</dbReference>
<gene>
    <name evidence="5" type="primary">LOC113467160</name>
</gene>
<keyword evidence="1" id="KW-0812">Transmembrane</keyword>
<dbReference type="PROSITE" id="PS50853">
    <property type="entry name" value="FN3"/>
    <property type="match status" value="1"/>
</dbReference>
<keyword evidence="1" id="KW-0472">Membrane</keyword>
<evidence type="ECO:0000259" key="3">
    <source>
        <dbReference type="PROSITE" id="PS50853"/>
    </source>
</evidence>
<dbReference type="Gene3D" id="2.60.40.10">
    <property type="entry name" value="Immunoglobulins"/>
    <property type="match status" value="3"/>
</dbReference>
<evidence type="ECO:0000313" key="4">
    <source>
        <dbReference type="Proteomes" id="UP000079169"/>
    </source>
</evidence>
<dbReference type="RefSeq" id="XP_026678990.1">
    <property type="nucleotide sequence ID" value="XM_026823189.1"/>
</dbReference>
<dbReference type="SUPFAM" id="SSF48726">
    <property type="entry name" value="Immunoglobulin"/>
    <property type="match status" value="3"/>
</dbReference>
<keyword evidence="1" id="KW-1133">Transmembrane helix</keyword>
<dbReference type="Proteomes" id="UP000079169">
    <property type="component" value="Unplaced"/>
</dbReference>
<feature type="transmembrane region" description="Helical" evidence="1">
    <location>
        <begin position="334"/>
        <end position="356"/>
    </location>
</feature>
<dbReference type="KEGG" id="dci:113467160"/>
<dbReference type="InterPro" id="IPR003598">
    <property type="entry name" value="Ig_sub2"/>
</dbReference>
<dbReference type="InterPro" id="IPR036116">
    <property type="entry name" value="FN3_sf"/>
</dbReference>
<proteinExistence type="predicted"/>
<feature type="domain" description="Fibronectin type-III" evidence="3">
    <location>
        <begin position="226"/>
        <end position="321"/>
    </location>
</feature>
<dbReference type="PANTHER" id="PTHR23278:SF30">
    <property type="entry name" value="SIDESTEP VIII, ISOFORM B"/>
    <property type="match status" value="1"/>
</dbReference>
<dbReference type="AlphaFoldDB" id="A0A3Q0IX50"/>
<dbReference type="InterPro" id="IPR013783">
    <property type="entry name" value="Ig-like_fold"/>
</dbReference>
<dbReference type="PROSITE" id="PS50835">
    <property type="entry name" value="IG_LIKE"/>
    <property type="match status" value="1"/>
</dbReference>
<dbReference type="CDD" id="cd00096">
    <property type="entry name" value="Ig"/>
    <property type="match status" value="1"/>
</dbReference>
<name>A0A3Q0IX50_DIACI</name>
<feature type="domain" description="Ig-like" evidence="2">
    <location>
        <begin position="129"/>
        <end position="208"/>
    </location>
</feature>
<protein>
    <submittedName>
        <fullName evidence="5">Nephrin-like</fullName>
    </submittedName>
</protein>
<dbReference type="CDD" id="cd00063">
    <property type="entry name" value="FN3"/>
    <property type="match status" value="1"/>
</dbReference>
<dbReference type="PANTHER" id="PTHR23278">
    <property type="entry name" value="SIDESTEP PROTEIN"/>
    <property type="match status" value="1"/>
</dbReference>
<dbReference type="InterPro" id="IPR007110">
    <property type="entry name" value="Ig-like_dom"/>
</dbReference>
<keyword evidence="4" id="KW-1185">Reference proteome</keyword>
<dbReference type="PaxDb" id="121845-A0A3Q0IX50"/>
<dbReference type="InterPro" id="IPR003599">
    <property type="entry name" value="Ig_sub"/>
</dbReference>
<dbReference type="SMART" id="SM00408">
    <property type="entry name" value="IGc2"/>
    <property type="match status" value="2"/>
</dbReference>
<dbReference type="InterPro" id="IPR036179">
    <property type="entry name" value="Ig-like_dom_sf"/>
</dbReference>
<dbReference type="GeneID" id="113467160"/>
<sequence>MNKYKDALCSRNVQLYNNISAGVIVSNQSLVLQNVSRARAGHYTCVGSNGEGDGQSNAVSLDIKCKLFFSGSYNVQLYNNISAGVIVSNQSLVLQNVSRARAGHYTCVGSNGEGDGQSNAVSLDIKYAPVCRPGQETTIGVARNEVAKIHCEVEANPPALEFRWKFNNTSESTEIERHLFSVEGSRSTITFTPSSQRDYGTLLCWAKNPWGAMKAPCVYHVIPAGPPDSLTNCSILNKTVHGLSVECQSGFDGGLPQTFLLELYNDHSHVRLTNVTSREPHFTVEGLGSGVGFDIFLYAVNSKGRSEPTILQAHTLKAAEPRTGMPVPIHITPLLGFLGAGVGCLVFLACMIICLVRVKHSRSTKRHSNFFFFVDAL</sequence>
<evidence type="ECO:0000313" key="5">
    <source>
        <dbReference type="RefSeq" id="XP_026678990.1"/>
    </source>
</evidence>
<evidence type="ECO:0000256" key="1">
    <source>
        <dbReference type="SAM" id="Phobius"/>
    </source>
</evidence>
<dbReference type="SMART" id="SM00409">
    <property type="entry name" value="IG"/>
    <property type="match status" value="2"/>
</dbReference>
<reference evidence="5" key="1">
    <citation type="submission" date="2025-08" db="UniProtKB">
        <authorList>
            <consortium name="RefSeq"/>
        </authorList>
    </citation>
    <scope>IDENTIFICATION</scope>
</reference>
<organism evidence="4 5">
    <name type="scientific">Diaphorina citri</name>
    <name type="common">Asian citrus psyllid</name>
    <dbReference type="NCBI Taxonomy" id="121845"/>
    <lineage>
        <taxon>Eukaryota</taxon>
        <taxon>Metazoa</taxon>
        <taxon>Ecdysozoa</taxon>
        <taxon>Arthropoda</taxon>
        <taxon>Hexapoda</taxon>
        <taxon>Insecta</taxon>
        <taxon>Pterygota</taxon>
        <taxon>Neoptera</taxon>
        <taxon>Paraneoptera</taxon>
        <taxon>Hemiptera</taxon>
        <taxon>Sternorrhyncha</taxon>
        <taxon>Psylloidea</taxon>
        <taxon>Psyllidae</taxon>
        <taxon>Diaphorininae</taxon>
        <taxon>Diaphorina</taxon>
    </lineage>
</organism>
<accession>A0A3Q0IX50</accession>